<dbReference type="RefSeq" id="WP_216835219.1">
    <property type="nucleotide sequence ID" value="NZ_JAFNJS010000001.1"/>
</dbReference>
<evidence type="ECO:0000256" key="5">
    <source>
        <dbReference type="ARBA" id="ARBA00022989"/>
    </source>
</evidence>
<dbReference type="PANTHER" id="PTHR30043:SF1">
    <property type="entry name" value="ABC TRANSPORT SYSTEM PERMEASE PROTEIN P69"/>
    <property type="match status" value="1"/>
</dbReference>
<feature type="domain" description="ABC transmembrane type-1" evidence="8">
    <location>
        <begin position="56"/>
        <end position="239"/>
    </location>
</feature>
<keyword evidence="5 7" id="KW-1133">Transmembrane helix</keyword>
<evidence type="ECO:0000313" key="9">
    <source>
        <dbReference type="EMBL" id="MFC2999314.1"/>
    </source>
</evidence>
<sequence>MRRLAWLAFAALLAGSVWVVGPDPARLASGLPRLAGWLASAWPPDFSEPGDIARRAAETVGIATLGTVVAALLAAPVALLATRPVVRARWLRQPARGLLDALRGVDGFVFALIFVAAVGLGPFAGMLGVALHSAGSLGKLWSEALEAADPRPAEAIRAVGGTPLQVARHALIPQTLPETAGALLYVWEFNIRASTVLGLVGAGGIGQELKNAVDLLDFNRLFALLLVVVGLTLAADRISAALRRSLA</sequence>
<dbReference type="PANTHER" id="PTHR30043">
    <property type="entry name" value="PHOSPHONATES TRANSPORT SYSTEM PERMEASE PROTEIN"/>
    <property type="match status" value="1"/>
</dbReference>
<keyword evidence="10" id="KW-1185">Reference proteome</keyword>
<dbReference type="Pfam" id="PF00528">
    <property type="entry name" value="BPD_transp_1"/>
    <property type="match status" value="1"/>
</dbReference>
<keyword evidence="3" id="KW-1003">Cell membrane</keyword>
<keyword evidence="2 7" id="KW-0813">Transport</keyword>
<evidence type="ECO:0000256" key="1">
    <source>
        <dbReference type="ARBA" id="ARBA00004651"/>
    </source>
</evidence>
<dbReference type="Proteomes" id="UP001595420">
    <property type="component" value="Unassembled WGS sequence"/>
</dbReference>
<comment type="subcellular location">
    <subcellularLocation>
        <location evidence="1 7">Cell membrane</location>
        <topology evidence="1 7">Multi-pass membrane protein</topology>
    </subcellularLocation>
</comment>
<dbReference type="InterPro" id="IPR005769">
    <property type="entry name" value="PhnE/PtxC"/>
</dbReference>
<evidence type="ECO:0000313" key="10">
    <source>
        <dbReference type="Proteomes" id="UP001595420"/>
    </source>
</evidence>
<keyword evidence="4 7" id="KW-0812">Transmembrane</keyword>
<proteinExistence type="inferred from homology"/>
<comment type="similarity">
    <text evidence="7">Belongs to the binding-protein-dependent transport system permease family.</text>
</comment>
<feature type="transmembrane region" description="Helical" evidence="7">
    <location>
        <begin position="107"/>
        <end position="131"/>
    </location>
</feature>
<evidence type="ECO:0000259" key="8">
    <source>
        <dbReference type="PROSITE" id="PS50928"/>
    </source>
</evidence>
<reference evidence="10" key="1">
    <citation type="journal article" date="2019" name="Int. J. Syst. Evol. Microbiol.">
        <title>The Global Catalogue of Microorganisms (GCM) 10K type strain sequencing project: providing services to taxonomists for standard genome sequencing and annotation.</title>
        <authorList>
            <consortium name="The Broad Institute Genomics Platform"/>
            <consortium name="The Broad Institute Genome Sequencing Center for Infectious Disease"/>
            <person name="Wu L."/>
            <person name="Ma J."/>
        </authorList>
    </citation>
    <scope>NUCLEOTIDE SEQUENCE [LARGE SCALE GENOMIC DNA]</scope>
    <source>
        <strain evidence="10">CGMCC 1.16855</strain>
    </source>
</reference>
<dbReference type="InterPro" id="IPR000515">
    <property type="entry name" value="MetI-like"/>
</dbReference>
<name>A0ABV7BQF3_9PROT</name>
<evidence type="ECO:0000256" key="3">
    <source>
        <dbReference type="ARBA" id="ARBA00022475"/>
    </source>
</evidence>
<accession>A0ABV7BQF3</accession>
<gene>
    <name evidence="9" type="primary">phnE</name>
    <name evidence="9" type="ORF">ACFOD3_05365</name>
</gene>
<feature type="transmembrane region" description="Helical" evidence="7">
    <location>
        <begin position="62"/>
        <end position="86"/>
    </location>
</feature>
<feature type="transmembrane region" description="Helical" evidence="7">
    <location>
        <begin position="218"/>
        <end position="235"/>
    </location>
</feature>
<comment type="caution">
    <text evidence="9">The sequence shown here is derived from an EMBL/GenBank/DDBJ whole genome shotgun (WGS) entry which is preliminary data.</text>
</comment>
<dbReference type="PROSITE" id="PS50928">
    <property type="entry name" value="ABC_TM1"/>
    <property type="match status" value="1"/>
</dbReference>
<evidence type="ECO:0000256" key="6">
    <source>
        <dbReference type="ARBA" id="ARBA00023136"/>
    </source>
</evidence>
<dbReference type="EMBL" id="JBHRSB010000001">
    <property type="protein sequence ID" value="MFC2999314.1"/>
    <property type="molecule type" value="Genomic_DNA"/>
</dbReference>
<organism evidence="9 10">
    <name type="scientific">Falsiroseomonas tokyonensis</name>
    <dbReference type="NCBI Taxonomy" id="430521"/>
    <lineage>
        <taxon>Bacteria</taxon>
        <taxon>Pseudomonadati</taxon>
        <taxon>Pseudomonadota</taxon>
        <taxon>Alphaproteobacteria</taxon>
        <taxon>Acetobacterales</taxon>
        <taxon>Roseomonadaceae</taxon>
        <taxon>Falsiroseomonas</taxon>
    </lineage>
</organism>
<dbReference type="NCBIfam" id="TIGR01097">
    <property type="entry name" value="PhnE"/>
    <property type="match status" value="1"/>
</dbReference>
<keyword evidence="6 7" id="KW-0472">Membrane</keyword>
<evidence type="ECO:0000256" key="4">
    <source>
        <dbReference type="ARBA" id="ARBA00022692"/>
    </source>
</evidence>
<evidence type="ECO:0000256" key="7">
    <source>
        <dbReference type="RuleBase" id="RU363032"/>
    </source>
</evidence>
<evidence type="ECO:0000256" key="2">
    <source>
        <dbReference type="ARBA" id="ARBA00022448"/>
    </source>
</evidence>
<protein>
    <submittedName>
        <fullName evidence="9">Phosphonate ABC transporter, permease protein PhnE</fullName>
    </submittedName>
</protein>